<dbReference type="Proteomes" id="UP000606974">
    <property type="component" value="Unassembled WGS sequence"/>
</dbReference>
<dbReference type="OrthoDB" id="10543607at2759"/>
<name>A0A8H7E8U7_9EURO</name>
<proteinExistence type="predicted"/>
<keyword evidence="2" id="KW-1185">Reference proteome</keyword>
<evidence type="ECO:0000313" key="1">
    <source>
        <dbReference type="EMBL" id="KAF7511076.1"/>
    </source>
</evidence>
<dbReference type="EMBL" id="JAACFV010000023">
    <property type="protein sequence ID" value="KAF7511076.1"/>
    <property type="molecule type" value="Genomic_DNA"/>
</dbReference>
<comment type="caution">
    <text evidence="1">The sequence shown here is derived from an EMBL/GenBank/DDBJ whole genome shotgun (WGS) entry which is preliminary data.</text>
</comment>
<reference evidence="1" key="1">
    <citation type="submission" date="2020-02" db="EMBL/GenBank/DDBJ databases">
        <authorList>
            <person name="Palmer J.M."/>
        </authorList>
    </citation>
    <scope>NUCLEOTIDE SEQUENCE</scope>
    <source>
        <strain evidence="1">EPUS1.4</strain>
        <tissue evidence="1">Thallus</tissue>
    </source>
</reference>
<sequence>MPNGAHGDRPPQGDQEYEVCQIVGESGLEYEVTVVTKVWLPEASVGPKVVREYRAEQRIATRFGRAGELIFERYIRIR</sequence>
<accession>A0A8H7E8U7</accession>
<organism evidence="1 2">
    <name type="scientific">Endocarpon pusillum</name>
    <dbReference type="NCBI Taxonomy" id="364733"/>
    <lineage>
        <taxon>Eukaryota</taxon>
        <taxon>Fungi</taxon>
        <taxon>Dikarya</taxon>
        <taxon>Ascomycota</taxon>
        <taxon>Pezizomycotina</taxon>
        <taxon>Eurotiomycetes</taxon>
        <taxon>Chaetothyriomycetidae</taxon>
        <taxon>Verrucariales</taxon>
        <taxon>Verrucariaceae</taxon>
        <taxon>Endocarpon</taxon>
    </lineage>
</organism>
<evidence type="ECO:0000313" key="2">
    <source>
        <dbReference type="Proteomes" id="UP000606974"/>
    </source>
</evidence>
<protein>
    <submittedName>
        <fullName evidence="1">Uncharacterized protein</fullName>
    </submittedName>
</protein>
<gene>
    <name evidence="1" type="ORF">GJ744_005307</name>
</gene>
<dbReference type="AlphaFoldDB" id="A0A8H7E8U7"/>